<proteinExistence type="inferred from homology"/>
<dbReference type="Proteomes" id="UP001500420">
    <property type="component" value="Unassembled WGS sequence"/>
</dbReference>
<organism evidence="7 8">
    <name type="scientific">Natronoarchaeum mannanilyticum</name>
    <dbReference type="NCBI Taxonomy" id="926360"/>
    <lineage>
        <taxon>Archaea</taxon>
        <taxon>Methanobacteriati</taxon>
        <taxon>Methanobacteriota</taxon>
        <taxon>Stenosarchaea group</taxon>
        <taxon>Halobacteria</taxon>
        <taxon>Halobacteriales</taxon>
        <taxon>Natronoarchaeaceae</taxon>
    </lineage>
</organism>
<dbReference type="Pfam" id="PF13382">
    <property type="entry name" value="Adenine_deam_C"/>
    <property type="match status" value="1"/>
</dbReference>
<protein>
    <recommendedName>
        <fullName evidence="2">adenine deaminase</fullName>
        <ecNumber evidence="2">3.5.4.2</ecNumber>
    </recommendedName>
</protein>
<dbReference type="InterPro" id="IPR006680">
    <property type="entry name" value="Amidohydro-rel"/>
</dbReference>
<keyword evidence="8" id="KW-1185">Reference proteome</keyword>
<dbReference type="EC" id="3.5.4.2" evidence="2"/>
<dbReference type="AlphaFoldDB" id="A0AAV3TBG9"/>
<gene>
    <name evidence="7" type="primary">ade</name>
    <name evidence="7" type="ORF">GCM10009020_24960</name>
</gene>
<comment type="caution">
    <text evidence="7">The sequence shown here is derived from an EMBL/GenBank/DDBJ whole genome shotgun (WGS) entry which is preliminary data.</text>
</comment>
<evidence type="ECO:0000259" key="5">
    <source>
        <dbReference type="Pfam" id="PF01979"/>
    </source>
</evidence>
<evidence type="ECO:0000256" key="4">
    <source>
        <dbReference type="ARBA" id="ARBA00047720"/>
    </source>
</evidence>
<comment type="similarity">
    <text evidence="1">Belongs to the metallo-dependent hydrolases superfamily. Adenine deaminase family.</text>
</comment>
<evidence type="ECO:0000256" key="3">
    <source>
        <dbReference type="ARBA" id="ARBA00022801"/>
    </source>
</evidence>
<keyword evidence="3" id="KW-0378">Hydrolase</keyword>
<dbReference type="InterPro" id="IPR011059">
    <property type="entry name" value="Metal-dep_hydrolase_composite"/>
</dbReference>
<dbReference type="InterPro" id="IPR032466">
    <property type="entry name" value="Metal_Hydrolase"/>
</dbReference>
<dbReference type="InterPro" id="IPR026912">
    <property type="entry name" value="Adenine_deam_C"/>
</dbReference>
<evidence type="ECO:0000259" key="6">
    <source>
        <dbReference type="Pfam" id="PF13382"/>
    </source>
</evidence>
<evidence type="ECO:0000313" key="8">
    <source>
        <dbReference type="Proteomes" id="UP001500420"/>
    </source>
</evidence>
<evidence type="ECO:0000313" key="7">
    <source>
        <dbReference type="EMBL" id="GAA0676162.1"/>
    </source>
</evidence>
<dbReference type="Gene3D" id="2.30.40.10">
    <property type="entry name" value="Urease, subunit C, domain 1"/>
    <property type="match status" value="1"/>
</dbReference>
<dbReference type="Pfam" id="PF01979">
    <property type="entry name" value="Amidohydro_1"/>
    <property type="match status" value="1"/>
</dbReference>
<dbReference type="PANTHER" id="PTHR11113:SF2">
    <property type="entry name" value="ADENINE DEAMINASE"/>
    <property type="match status" value="1"/>
</dbReference>
<dbReference type="SUPFAM" id="SSF51556">
    <property type="entry name" value="Metallo-dependent hydrolases"/>
    <property type="match status" value="1"/>
</dbReference>
<reference evidence="7 8" key="1">
    <citation type="journal article" date="2019" name="Int. J. Syst. Evol. Microbiol.">
        <title>The Global Catalogue of Microorganisms (GCM) 10K type strain sequencing project: providing services to taxonomists for standard genome sequencing and annotation.</title>
        <authorList>
            <consortium name="The Broad Institute Genomics Platform"/>
            <consortium name="The Broad Institute Genome Sequencing Center for Infectious Disease"/>
            <person name="Wu L."/>
            <person name="Ma J."/>
        </authorList>
    </citation>
    <scope>NUCLEOTIDE SEQUENCE [LARGE SCALE GENOMIC DNA]</scope>
    <source>
        <strain evidence="7 8">JCM 16328</strain>
    </source>
</reference>
<dbReference type="EMBL" id="BAAADV010000005">
    <property type="protein sequence ID" value="GAA0676162.1"/>
    <property type="molecule type" value="Genomic_DNA"/>
</dbReference>
<accession>A0AAV3TBG9</accession>
<comment type="catalytic activity">
    <reaction evidence="4">
        <text>adenine + H2O + H(+) = hypoxanthine + NH4(+)</text>
        <dbReference type="Rhea" id="RHEA:23688"/>
        <dbReference type="ChEBI" id="CHEBI:15377"/>
        <dbReference type="ChEBI" id="CHEBI:15378"/>
        <dbReference type="ChEBI" id="CHEBI:16708"/>
        <dbReference type="ChEBI" id="CHEBI:17368"/>
        <dbReference type="ChEBI" id="CHEBI:28938"/>
        <dbReference type="EC" id="3.5.4.2"/>
    </reaction>
</comment>
<name>A0AAV3TBG9_9EURY</name>
<dbReference type="Gene3D" id="3.20.20.140">
    <property type="entry name" value="Metal-dependent hydrolases"/>
    <property type="match status" value="1"/>
</dbReference>
<sequence length="577" mass="60527">MKRTQAVALGEAPADLVIAGGRVFLPETGEFRALDVAVCDNEIAALPESAEDVIGEDTRVVDADGRAVLPGFIDAHTHVDTVQTLENAYHYALEGGTTTVVTETSGLGGAFGAEGVEALLAATSYLPITVKATVPPQPLADTFEEPRADEDEAEALADLLADDRIVGVGETDWIHAVGRDSPIERLYERAEREGKRSCGHGAGCDGAKLSAFAGVVDNDHEAITADGVVERVERGVHAIGRYGSIRDDIEAIAGAVDRVGAAELSLSTDGMWPRKLLDEGLMDAVVRRTIEEGVDPADAIRMATLNPARHFGLDDRGSLAPGNAADVLIVDDLQSVNVTTVISGGEVVVHNNEVRVAPRSHEYPERFYDAVDVRTDPDAVRVPADAAGADGRVRAIQLGEGLLSHEATVEPAQEDGELRAAPERDVAKVALLDRHPDSDGSGFAGFLTGYGIERGGVATSMTMEATGVLAVGADDADLRAAARHVNELGGGWAVVRDGDVIAELPYRVGGCAADLEVEETAKLLDAAENAVRSLGVGVERPLVSLASLPFVGVPTMKLTTSGYADVVRRELVGLDPD</sequence>
<dbReference type="RefSeq" id="WP_343774367.1">
    <property type="nucleotide sequence ID" value="NZ_BAAADV010000005.1"/>
</dbReference>
<feature type="domain" description="Amidohydrolase-related" evidence="5">
    <location>
        <begin position="68"/>
        <end position="348"/>
    </location>
</feature>
<dbReference type="GO" id="GO:0000034">
    <property type="term" value="F:adenine deaminase activity"/>
    <property type="evidence" value="ECO:0007669"/>
    <property type="project" value="UniProtKB-EC"/>
</dbReference>
<feature type="domain" description="Adenine deaminase C-terminal" evidence="6">
    <location>
        <begin position="405"/>
        <end position="569"/>
    </location>
</feature>
<evidence type="ECO:0000256" key="1">
    <source>
        <dbReference type="ARBA" id="ARBA00006773"/>
    </source>
</evidence>
<dbReference type="SUPFAM" id="SSF51338">
    <property type="entry name" value="Composite domain of metallo-dependent hydrolases"/>
    <property type="match status" value="1"/>
</dbReference>
<dbReference type="PANTHER" id="PTHR11113">
    <property type="entry name" value="N-ACETYLGLUCOSAMINE-6-PHOSPHATE DEACETYLASE"/>
    <property type="match status" value="1"/>
</dbReference>
<evidence type="ECO:0000256" key="2">
    <source>
        <dbReference type="ARBA" id="ARBA00012782"/>
    </source>
</evidence>